<name>A0A346PPU0_9EURY</name>
<feature type="region of interest" description="Disordered" evidence="4">
    <location>
        <begin position="111"/>
        <end position="151"/>
    </location>
</feature>
<dbReference type="SUPFAM" id="SSF52172">
    <property type="entry name" value="CheY-like"/>
    <property type="match status" value="1"/>
</dbReference>
<dbReference type="GeneID" id="37642008"/>
<dbReference type="GO" id="GO:0000160">
    <property type="term" value="P:phosphorelay signal transduction system"/>
    <property type="evidence" value="ECO:0007669"/>
    <property type="project" value="InterPro"/>
</dbReference>
<feature type="domain" description="PAS" evidence="7">
    <location>
        <begin position="185"/>
        <end position="256"/>
    </location>
</feature>
<dbReference type="SUPFAM" id="SSF55781">
    <property type="entry name" value="GAF domain-like"/>
    <property type="match status" value="1"/>
</dbReference>
<keyword evidence="1" id="KW-0808">Transferase</keyword>
<dbReference type="InterPro" id="IPR004358">
    <property type="entry name" value="Sig_transdc_His_kin-like_C"/>
</dbReference>
<dbReference type="InterPro" id="IPR052155">
    <property type="entry name" value="Biofilm_reg_signaling"/>
</dbReference>
<dbReference type="SMART" id="SM00387">
    <property type="entry name" value="HATPase_c"/>
    <property type="match status" value="1"/>
</dbReference>
<evidence type="ECO:0000256" key="2">
    <source>
        <dbReference type="ARBA" id="ARBA00022777"/>
    </source>
</evidence>
<dbReference type="GO" id="GO:0016301">
    <property type="term" value="F:kinase activity"/>
    <property type="evidence" value="ECO:0007669"/>
    <property type="project" value="UniProtKB-KW"/>
</dbReference>
<proteinExistence type="predicted"/>
<dbReference type="SMART" id="SM00086">
    <property type="entry name" value="PAC"/>
    <property type="match status" value="2"/>
</dbReference>
<feature type="compositionally biased region" description="Basic and acidic residues" evidence="4">
    <location>
        <begin position="111"/>
        <end position="131"/>
    </location>
</feature>
<dbReference type="Pfam" id="PF02518">
    <property type="entry name" value="HATPase_c"/>
    <property type="match status" value="1"/>
</dbReference>
<protein>
    <submittedName>
        <fullName evidence="9">Signal-transducing histidine kinase</fullName>
    </submittedName>
</protein>
<dbReference type="RefSeq" id="WP_161958328.1">
    <property type="nucleotide sequence ID" value="NZ_CP027033.1"/>
</dbReference>
<evidence type="ECO:0000259" key="5">
    <source>
        <dbReference type="PROSITE" id="PS50109"/>
    </source>
</evidence>
<dbReference type="Pfam" id="PF01590">
    <property type="entry name" value="GAF"/>
    <property type="match status" value="1"/>
</dbReference>
<feature type="domain" description="PAS" evidence="7">
    <location>
        <begin position="592"/>
        <end position="638"/>
    </location>
</feature>
<dbReference type="PROSITE" id="PS50113">
    <property type="entry name" value="PAC"/>
    <property type="match status" value="1"/>
</dbReference>
<dbReference type="InterPro" id="IPR036890">
    <property type="entry name" value="HATPase_C_sf"/>
</dbReference>
<dbReference type="CDD" id="cd00075">
    <property type="entry name" value="HATPase"/>
    <property type="match status" value="1"/>
</dbReference>
<dbReference type="SMART" id="SM00065">
    <property type="entry name" value="GAF"/>
    <property type="match status" value="1"/>
</dbReference>
<dbReference type="AlphaFoldDB" id="A0A346PPU0"/>
<dbReference type="OrthoDB" id="3369at2157"/>
<dbReference type="Pfam" id="PF13426">
    <property type="entry name" value="PAS_9"/>
    <property type="match status" value="2"/>
</dbReference>
<evidence type="ECO:0000259" key="7">
    <source>
        <dbReference type="PROSITE" id="PS50112"/>
    </source>
</evidence>
<evidence type="ECO:0000256" key="4">
    <source>
        <dbReference type="SAM" id="MobiDB-lite"/>
    </source>
</evidence>
<evidence type="ECO:0000313" key="9">
    <source>
        <dbReference type="EMBL" id="AXR81535.1"/>
    </source>
</evidence>
<dbReference type="EMBL" id="CP027033">
    <property type="protein sequence ID" value="AXR81535.1"/>
    <property type="molecule type" value="Genomic_DNA"/>
</dbReference>
<dbReference type="PROSITE" id="PS50110">
    <property type="entry name" value="RESPONSE_REGULATORY"/>
    <property type="match status" value="1"/>
</dbReference>
<feature type="domain" description="PAC" evidence="8">
    <location>
        <begin position="256"/>
        <end position="309"/>
    </location>
</feature>
<dbReference type="InterPro" id="IPR005467">
    <property type="entry name" value="His_kinase_dom"/>
</dbReference>
<dbReference type="PRINTS" id="PR00344">
    <property type="entry name" value="BCTRLSENSOR"/>
</dbReference>
<dbReference type="SMART" id="SM00091">
    <property type="entry name" value="PAS"/>
    <property type="match status" value="3"/>
</dbReference>
<evidence type="ECO:0000256" key="1">
    <source>
        <dbReference type="ARBA" id="ARBA00022679"/>
    </source>
</evidence>
<dbReference type="Gene3D" id="3.30.450.20">
    <property type="entry name" value="PAS domain"/>
    <property type="match status" value="3"/>
</dbReference>
<dbReference type="PROSITE" id="PS50109">
    <property type="entry name" value="HIS_KIN"/>
    <property type="match status" value="1"/>
</dbReference>
<dbReference type="Pfam" id="PF08448">
    <property type="entry name" value="PAS_4"/>
    <property type="match status" value="1"/>
</dbReference>
<feature type="domain" description="Response regulatory" evidence="6">
    <location>
        <begin position="5"/>
        <end position="127"/>
    </location>
</feature>
<dbReference type="Gene3D" id="3.30.565.10">
    <property type="entry name" value="Histidine kinase-like ATPase, C-terminal domain"/>
    <property type="match status" value="1"/>
</dbReference>
<comment type="caution">
    <text evidence="3">Lacks conserved residue(s) required for the propagation of feature annotation.</text>
</comment>
<dbReference type="InterPro" id="IPR001610">
    <property type="entry name" value="PAC"/>
</dbReference>
<dbReference type="Gene3D" id="3.30.450.40">
    <property type="match status" value="1"/>
</dbReference>
<dbReference type="InterPro" id="IPR003018">
    <property type="entry name" value="GAF"/>
</dbReference>
<dbReference type="InterPro" id="IPR000700">
    <property type="entry name" value="PAS-assoc_C"/>
</dbReference>
<dbReference type="InterPro" id="IPR035965">
    <property type="entry name" value="PAS-like_dom_sf"/>
</dbReference>
<dbReference type="CDD" id="cd00156">
    <property type="entry name" value="REC"/>
    <property type="match status" value="1"/>
</dbReference>
<dbReference type="Gene3D" id="3.40.50.2300">
    <property type="match status" value="1"/>
</dbReference>
<dbReference type="InterPro" id="IPR000014">
    <property type="entry name" value="PAS"/>
</dbReference>
<dbReference type="PANTHER" id="PTHR44757">
    <property type="entry name" value="DIGUANYLATE CYCLASE DGCP"/>
    <property type="match status" value="1"/>
</dbReference>
<dbReference type="InterPro" id="IPR003594">
    <property type="entry name" value="HATPase_dom"/>
</dbReference>
<evidence type="ECO:0000259" key="6">
    <source>
        <dbReference type="PROSITE" id="PS50110"/>
    </source>
</evidence>
<keyword evidence="10" id="KW-1185">Reference proteome</keyword>
<dbReference type="Proteomes" id="UP000258613">
    <property type="component" value="Chromosome"/>
</dbReference>
<dbReference type="NCBIfam" id="TIGR00229">
    <property type="entry name" value="sensory_box"/>
    <property type="match status" value="3"/>
</dbReference>
<dbReference type="InterPro" id="IPR001789">
    <property type="entry name" value="Sig_transdc_resp-reg_receiver"/>
</dbReference>
<dbReference type="SUPFAM" id="SSF55874">
    <property type="entry name" value="ATPase domain of HSP90 chaperone/DNA topoisomerase II/histidine kinase"/>
    <property type="match status" value="1"/>
</dbReference>
<evidence type="ECO:0000256" key="3">
    <source>
        <dbReference type="PROSITE-ProRule" id="PRU00169"/>
    </source>
</evidence>
<dbReference type="SUPFAM" id="SSF55785">
    <property type="entry name" value="PYP-like sensor domain (PAS domain)"/>
    <property type="match status" value="3"/>
</dbReference>
<gene>
    <name evidence="9" type="ORF">AArcMg_1522</name>
</gene>
<feature type="domain" description="Histidine kinase" evidence="5">
    <location>
        <begin position="723"/>
        <end position="945"/>
    </location>
</feature>
<dbReference type="InterPro" id="IPR029016">
    <property type="entry name" value="GAF-like_dom_sf"/>
</dbReference>
<evidence type="ECO:0000313" key="10">
    <source>
        <dbReference type="Proteomes" id="UP000258613"/>
    </source>
</evidence>
<feature type="domain" description="PAS" evidence="7">
    <location>
        <begin position="491"/>
        <end position="542"/>
    </location>
</feature>
<accession>A0A346PPU0</accession>
<keyword evidence="2 9" id="KW-0418">Kinase</keyword>
<dbReference type="PROSITE" id="PS50112">
    <property type="entry name" value="PAS"/>
    <property type="match status" value="3"/>
</dbReference>
<evidence type="ECO:0000259" key="8">
    <source>
        <dbReference type="PROSITE" id="PS50113"/>
    </source>
</evidence>
<dbReference type="KEGG" id="nag:AArcMg_1522"/>
<dbReference type="InterPro" id="IPR013656">
    <property type="entry name" value="PAS_4"/>
</dbReference>
<sequence>MASLRVLYVDEESALEPVRRYLEEETEAAEFDVQTVTRPEHALPALEEVDCLLCGAPLPDSKRGEADAPTLAFLERVRERDSSVPTVVFAGEEAGVTVTAAFEAGVTDYVRKPETEPRRTAVGNDRQRTDQDVGVNSVSSTTGSDSRPTAATNTVEALPATSQQYELLAHRLVAGVQPHGERDSSQPTAEAAIDHVADAVFITDIDGTIEYANAAFERITGYDVDDAVGKNPRILKSGEQDQTYYERLWDAILDGEVWEEEVVNERQSGERYYAHQTISPIVNDGAVEKFVAVQRDVTDRQRLEAEIERSAETLSQLHDSAFGLDQPIESKLERLLETVTESLDLPIGYVTRIDDGTQEVIAAVGEHETIETGATDPLERTYCRRTIDADEPVVVTDAEADPEWGADAAFDRFGLSCYIGARVLVDDEVFGTVCFADSEPRQPHVGRVQQSTVKALAQWVGRELERRRYEQDLELQSAAMEASMDGIAILDGDEYVYMNQAHADVFGYDVDDLIGTTWHQLYDTEEIERFEHEVFPQLVDDGEWRGETVAQKCDGGSVQQEVTLSLLDGDKLICTTRDISERKARERELELARTQLRQVIDLVPDLIFAKNRDGEYVLANETVATVYGRPVDEIVGRTDAEVLPSEADVASLSADDEAVGESMEATHVSDVELTAADGSTRVLETTKIPFEVAGTGEIAVLWYSRDITEVKTQRDRLDLLNQVVRHDVRNDLQVVHGRAQLLADRLEREGLSDVAVHVSEVLEAAEEAIELTKTARDLTETMLERTDGPEQIPLEPLLSSEVDSVSSRYGDARIDLERPVPDVTVIADEMLESVVENLLVNAIVHNDSSRPRVAVSAAVDDDREWVELRIADDGPGIPDDRKEDVFGKDEKGLESPGTGLGLYLVRTLIDQYGGEVWIEDRDRRFQGEDAAPEGSLVVVRLRIAADG</sequence>
<feature type="compositionally biased region" description="Low complexity" evidence="4">
    <location>
        <begin position="132"/>
        <end position="146"/>
    </location>
</feature>
<organism evidence="9 10">
    <name type="scientific">Natrarchaeobaculum sulfurireducens</name>
    <dbReference type="NCBI Taxonomy" id="2044521"/>
    <lineage>
        <taxon>Archaea</taxon>
        <taxon>Methanobacteriati</taxon>
        <taxon>Methanobacteriota</taxon>
        <taxon>Stenosarchaea group</taxon>
        <taxon>Halobacteria</taxon>
        <taxon>Halobacteriales</taxon>
        <taxon>Natrialbaceae</taxon>
        <taxon>Natrarchaeobaculum</taxon>
    </lineage>
</organism>
<reference evidence="10" key="1">
    <citation type="submission" date="2018-02" db="EMBL/GenBank/DDBJ databases">
        <title>Phenotypic and genomic properties of facultatively anaerobic sulfur-reducing natronoarchaea from hypersaline soda lakes.</title>
        <authorList>
            <person name="Sorokin D.Y."/>
            <person name="Kublanov I.V."/>
            <person name="Roman P."/>
            <person name="Sinninghe Damste J.S."/>
            <person name="Golyshin P.N."/>
            <person name="Rojo D."/>
            <person name="Ciordia S."/>
            <person name="Mena M.D.C."/>
            <person name="Ferrer M."/>
            <person name="Messina E."/>
            <person name="Smedile F."/>
            <person name="La Spada G."/>
            <person name="La Cono V."/>
            <person name="Yakimov M.M."/>
        </authorList>
    </citation>
    <scope>NUCLEOTIDE SEQUENCE [LARGE SCALE GENOMIC DNA]</scope>
    <source>
        <strain evidence="10">AArc-Mg</strain>
    </source>
</reference>
<dbReference type="CDD" id="cd00130">
    <property type="entry name" value="PAS"/>
    <property type="match status" value="3"/>
</dbReference>
<dbReference type="SMART" id="SM00448">
    <property type="entry name" value="REC"/>
    <property type="match status" value="1"/>
</dbReference>
<dbReference type="InterPro" id="IPR011006">
    <property type="entry name" value="CheY-like_superfamily"/>
</dbReference>
<dbReference type="PANTHER" id="PTHR44757:SF2">
    <property type="entry name" value="BIOFILM ARCHITECTURE MAINTENANCE PROTEIN MBAA"/>
    <property type="match status" value="1"/>
</dbReference>